<feature type="transmembrane region" description="Helical" evidence="1">
    <location>
        <begin position="422"/>
        <end position="439"/>
    </location>
</feature>
<protein>
    <recommendedName>
        <fullName evidence="4">Transmembrane protein</fullName>
    </recommendedName>
</protein>
<feature type="transmembrane region" description="Helical" evidence="1">
    <location>
        <begin position="12"/>
        <end position="34"/>
    </location>
</feature>
<organism evidence="2 3">
    <name type="scientific">Sphingomonas crocodyli</name>
    <dbReference type="NCBI Taxonomy" id="1979270"/>
    <lineage>
        <taxon>Bacteria</taxon>
        <taxon>Pseudomonadati</taxon>
        <taxon>Pseudomonadota</taxon>
        <taxon>Alphaproteobacteria</taxon>
        <taxon>Sphingomonadales</taxon>
        <taxon>Sphingomonadaceae</taxon>
        <taxon>Sphingomonas</taxon>
    </lineage>
</organism>
<feature type="transmembrane region" description="Helical" evidence="1">
    <location>
        <begin position="251"/>
        <end position="271"/>
    </location>
</feature>
<keyword evidence="3" id="KW-1185">Reference proteome</keyword>
<feature type="transmembrane region" description="Helical" evidence="1">
    <location>
        <begin position="213"/>
        <end position="245"/>
    </location>
</feature>
<keyword evidence="1" id="KW-0472">Membrane</keyword>
<keyword evidence="1" id="KW-1133">Transmembrane helix</keyword>
<feature type="transmembrane region" description="Helical" evidence="1">
    <location>
        <begin position="358"/>
        <end position="379"/>
    </location>
</feature>
<sequence length="444" mass="47061">MNHPALARIRRPILGALGIGIVVGLIAFALLCLANRASLGDNNTATVRAAFASGDLQDKDWLPGNTDIGHHQFNDCLILLQAIDQRGTAAQQTVSPIIWTDMPGGMCAKLHAFAERGGPTPPVAFYNRYLHGHTALTRYLLPGHSVAAIRELYKKTEIRLLMLGIGVAMLTVALRRRRAAAGLVWLAVFIAFARFFGIEAFGQSLGHGPADIVFIAAMLALAIANLAGGVRLWVLLVGAAIFGALTIDFEFLSGGLPLGTALVIGGAALALRSTAKTPPALAAVSATIAFGAAVVTTIIAKLALVATTFGAGALTQIARSTEMRMAIIPATGEPVDASFARFLSELFWNLDVLAPGAWPLPVLAIALGIAGGLWALFVLRRHPDARVHQTAWLLAGSNVALLVWVLATRQHIVLHAWFMDRIFAWTIASGFGLFAYGAIKRRSA</sequence>
<comment type="caution">
    <text evidence="2">The sequence shown here is derived from an EMBL/GenBank/DDBJ whole genome shotgun (WGS) entry which is preliminary data.</text>
</comment>
<proteinExistence type="predicted"/>
<reference evidence="2 3" key="1">
    <citation type="submission" date="2019-01" db="EMBL/GenBank/DDBJ databases">
        <authorList>
            <person name="Chen W.-M."/>
        </authorList>
    </citation>
    <scope>NUCLEOTIDE SEQUENCE [LARGE SCALE GENOMIC DNA]</scope>
    <source>
        <strain evidence="2 3">CCP-7</strain>
    </source>
</reference>
<feature type="transmembrane region" description="Helical" evidence="1">
    <location>
        <begin position="391"/>
        <end position="407"/>
    </location>
</feature>
<evidence type="ECO:0000313" key="3">
    <source>
        <dbReference type="Proteomes" id="UP000282971"/>
    </source>
</evidence>
<keyword evidence="1" id="KW-0812">Transmembrane</keyword>
<evidence type="ECO:0008006" key="4">
    <source>
        <dbReference type="Google" id="ProtNLM"/>
    </source>
</evidence>
<dbReference type="AlphaFoldDB" id="A0A437M8S8"/>
<dbReference type="RefSeq" id="WP_127743053.1">
    <property type="nucleotide sequence ID" value="NZ_SACN01000001.1"/>
</dbReference>
<gene>
    <name evidence="2" type="ORF">EOD43_08765</name>
</gene>
<feature type="transmembrane region" description="Helical" evidence="1">
    <location>
        <begin position="180"/>
        <end position="201"/>
    </location>
</feature>
<dbReference type="Proteomes" id="UP000282971">
    <property type="component" value="Unassembled WGS sequence"/>
</dbReference>
<evidence type="ECO:0000313" key="2">
    <source>
        <dbReference type="EMBL" id="RVT93935.1"/>
    </source>
</evidence>
<feature type="transmembrane region" description="Helical" evidence="1">
    <location>
        <begin position="283"/>
        <end position="304"/>
    </location>
</feature>
<name>A0A437M8S8_9SPHN</name>
<accession>A0A437M8S8</accession>
<evidence type="ECO:0000256" key="1">
    <source>
        <dbReference type="SAM" id="Phobius"/>
    </source>
</evidence>
<dbReference type="EMBL" id="SACN01000001">
    <property type="protein sequence ID" value="RVT93935.1"/>
    <property type="molecule type" value="Genomic_DNA"/>
</dbReference>
<dbReference type="OrthoDB" id="7585785at2"/>